<feature type="binding site" evidence="13">
    <location>
        <position position="772"/>
    </location>
    <ligand>
        <name>substrate</name>
    </ligand>
</feature>
<feature type="domain" description="Pyruvate phosphate dikinase AMP/ATP-binding" evidence="16">
    <location>
        <begin position="56"/>
        <end position="298"/>
    </location>
</feature>
<dbReference type="Gene3D" id="1.20.80.30">
    <property type="match status" value="1"/>
</dbReference>
<feature type="domain" description="PEP-utilising enzyme C-terminal" evidence="17">
    <location>
        <begin position="518"/>
        <end position="876"/>
    </location>
</feature>
<evidence type="ECO:0000256" key="14">
    <source>
        <dbReference type="PIRSR" id="PIRSR000853-3"/>
    </source>
</evidence>
<dbReference type="InterPro" id="IPR015813">
    <property type="entry name" value="Pyrv/PenolPyrv_kinase-like_dom"/>
</dbReference>
<keyword evidence="6 14" id="KW-0479">Metal-binding</keyword>
<keyword evidence="8 18" id="KW-0418">Kinase</keyword>
<feature type="binding site" evidence="13">
    <location>
        <position position="774"/>
    </location>
    <ligand>
        <name>substrate</name>
    </ligand>
</feature>
<dbReference type="InterPro" id="IPR036637">
    <property type="entry name" value="Phosphohistidine_dom_sf"/>
</dbReference>
<feature type="active site" description="Proton donor" evidence="12">
    <location>
        <position position="838"/>
    </location>
</feature>
<dbReference type="Gene3D" id="3.30.1490.20">
    <property type="entry name" value="ATP-grasp fold, A domain"/>
    <property type="match status" value="1"/>
</dbReference>
<gene>
    <name evidence="18" type="ORF">FWJ32_06555</name>
</gene>
<accession>A0A5D8QE69</accession>
<feature type="binding site" evidence="13">
    <location>
        <position position="751"/>
    </location>
    <ligand>
        <name>substrate</name>
    </ligand>
</feature>
<evidence type="ECO:0000259" key="16">
    <source>
        <dbReference type="Pfam" id="PF01326"/>
    </source>
</evidence>
<feature type="binding site" evidence="13">
    <location>
        <position position="616"/>
    </location>
    <ligand>
        <name>substrate</name>
    </ligand>
</feature>
<keyword evidence="7" id="KW-0547">Nucleotide-binding</keyword>
<dbReference type="SUPFAM" id="SSF52009">
    <property type="entry name" value="Phosphohistidine domain"/>
    <property type="match status" value="1"/>
</dbReference>
<evidence type="ECO:0000256" key="3">
    <source>
        <dbReference type="ARBA" id="ARBA00011994"/>
    </source>
</evidence>
<feature type="binding site" evidence="14">
    <location>
        <position position="751"/>
    </location>
    <ligand>
        <name>Mg(2+)</name>
        <dbReference type="ChEBI" id="CHEBI:18420"/>
    </ligand>
</feature>
<dbReference type="Gene3D" id="3.20.20.60">
    <property type="entry name" value="Phosphoenolpyruvate-binding domains"/>
    <property type="match status" value="1"/>
</dbReference>
<keyword evidence="18" id="KW-0670">Pyruvate</keyword>
<dbReference type="InterPro" id="IPR023151">
    <property type="entry name" value="PEP_util_CS"/>
</dbReference>
<feature type="binding site" evidence="13">
    <location>
        <position position="560"/>
    </location>
    <ligand>
        <name>substrate</name>
    </ligand>
</feature>
<keyword evidence="10 14" id="KW-0460">Magnesium</keyword>
<dbReference type="RefSeq" id="WP_149545163.1">
    <property type="nucleotide sequence ID" value="NZ_VTPS01000008.1"/>
</dbReference>
<evidence type="ECO:0000256" key="11">
    <source>
        <dbReference type="PIRNR" id="PIRNR000853"/>
    </source>
</evidence>
<dbReference type="Gene3D" id="3.50.30.10">
    <property type="entry name" value="Phosphohistidine domain"/>
    <property type="match status" value="1"/>
</dbReference>
<evidence type="ECO:0000256" key="4">
    <source>
        <dbReference type="ARBA" id="ARBA00020138"/>
    </source>
</evidence>
<dbReference type="Gene3D" id="1.10.189.10">
    <property type="entry name" value="Pyruvate Phosphate Dikinase, domain 2"/>
    <property type="match status" value="1"/>
</dbReference>
<dbReference type="Gene3D" id="3.30.470.20">
    <property type="entry name" value="ATP-grasp fold, B domain"/>
    <property type="match status" value="1"/>
</dbReference>
<proteinExistence type="inferred from homology"/>
<dbReference type="PROSITE" id="PS00742">
    <property type="entry name" value="PEP_ENZYMES_2"/>
    <property type="match status" value="1"/>
</dbReference>
<dbReference type="GO" id="GO:0005524">
    <property type="term" value="F:ATP binding"/>
    <property type="evidence" value="ECO:0007669"/>
    <property type="project" value="UniProtKB-UniRule"/>
</dbReference>
<comment type="catalytic activity">
    <reaction evidence="11">
        <text>pyruvate + phosphate + ATP = phosphoenolpyruvate + AMP + diphosphate + H(+)</text>
        <dbReference type="Rhea" id="RHEA:10756"/>
        <dbReference type="ChEBI" id="CHEBI:15361"/>
        <dbReference type="ChEBI" id="CHEBI:15378"/>
        <dbReference type="ChEBI" id="CHEBI:30616"/>
        <dbReference type="ChEBI" id="CHEBI:33019"/>
        <dbReference type="ChEBI" id="CHEBI:43474"/>
        <dbReference type="ChEBI" id="CHEBI:58702"/>
        <dbReference type="ChEBI" id="CHEBI:456215"/>
        <dbReference type="EC" id="2.7.9.1"/>
    </reaction>
</comment>
<dbReference type="AlphaFoldDB" id="A0A5D8QE69"/>
<feature type="active site" description="Tele-phosphohistidine intermediate" evidence="12">
    <location>
        <position position="454"/>
    </location>
</feature>
<evidence type="ECO:0000256" key="10">
    <source>
        <dbReference type="ARBA" id="ARBA00022842"/>
    </source>
</evidence>
<evidence type="ECO:0000256" key="12">
    <source>
        <dbReference type="PIRSR" id="PIRSR000853-1"/>
    </source>
</evidence>
<dbReference type="GO" id="GO:0016301">
    <property type="term" value="F:kinase activity"/>
    <property type="evidence" value="ECO:0007669"/>
    <property type="project" value="UniProtKB-UniRule"/>
</dbReference>
<evidence type="ECO:0000256" key="5">
    <source>
        <dbReference type="ARBA" id="ARBA00022679"/>
    </source>
</evidence>
<dbReference type="GO" id="GO:0050242">
    <property type="term" value="F:pyruvate, phosphate dikinase activity"/>
    <property type="evidence" value="ECO:0007669"/>
    <property type="project" value="UniProtKB-UniRule"/>
</dbReference>
<feature type="domain" description="Pyruvate phosphate dikinase AMP/ATP-binding" evidence="16">
    <location>
        <begin position="303"/>
        <end position="349"/>
    </location>
</feature>
<dbReference type="NCBIfam" id="NF004531">
    <property type="entry name" value="PRK05878.1"/>
    <property type="match status" value="1"/>
</dbReference>
<organism evidence="18 19">
    <name type="scientific">Calorimonas adulescens</name>
    <dbReference type="NCBI Taxonomy" id="2606906"/>
    <lineage>
        <taxon>Bacteria</taxon>
        <taxon>Bacillati</taxon>
        <taxon>Bacillota</taxon>
        <taxon>Clostridia</taxon>
        <taxon>Thermoanaerobacterales</taxon>
        <taxon>Thermoanaerobacteraceae</taxon>
        <taxon>Calorimonas</taxon>
    </lineage>
</organism>
<feature type="binding site" evidence="13">
    <location>
        <position position="775"/>
    </location>
    <ligand>
        <name>substrate</name>
    </ligand>
</feature>
<evidence type="ECO:0000256" key="9">
    <source>
        <dbReference type="ARBA" id="ARBA00022840"/>
    </source>
</evidence>
<evidence type="ECO:0000256" key="6">
    <source>
        <dbReference type="ARBA" id="ARBA00022723"/>
    </source>
</evidence>
<reference evidence="18 19" key="1">
    <citation type="submission" date="2019-08" db="EMBL/GenBank/DDBJ databases">
        <title>Calorimonas adulescens gen. nov., sp. nov., an anaerobic thermophilic bacterium from Sakhalin hot spring.</title>
        <authorList>
            <person name="Khomyakova M.A."/>
            <person name="Merkel A.Y."/>
            <person name="Novikov A."/>
            <person name="Bonch-Osmolovskaya E.A."/>
            <person name="Slobodkin A.I."/>
        </authorList>
    </citation>
    <scope>NUCLEOTIDE SEQUENCE [LARGE SCALE GENOMIC DNA]</scope>
    <source>
        <strain evidence="18 19">A05MB</strain>
    </source>
</reference>
<dbReference type="InterPro" id="IPR013815">
    <property type="entry name" value="ATP_grasp_subdomain_1"/>
</dbReference>
<evidence type="ECO:0000256" key="2">
    <source>
        <dbReference type="ARBA" id="ARBA00007837"/>
    </source>
</evidence>
<evidence type="ECO:0000313" key="19">
    <source>
        <dbReference type="Proteomes" id="UP000322976"/>
    </source>
</evidence>
<dbReference type="PANTHER" id="PTHR22931:SF9">
    <property type="entry name" value="PYRUVATE, PHOSPHATE DIKINASE 1, CHLOROPLASTIC"/>
    <property type="match status" value="1"/>
</dbReference>
<dbReference type="EC" id="2.7.9.1" evidence="3 11"/>
<evidence type="ECO:0000256" key="1">
    <source>
        <dbReference type="ARBA" id="ARBA00001946"/>
    </source>
</evidence>
<dbReference type="SUPFAM" id="SSF56059">
    <property type="entry name" value="Glutathione synthetase ATP-binding domain-like"/>
    <property type="match status" value="1"/>
</dbReference>
<feature type="binding site" evidence="14">
    <location>
        <position position="775"/>
    </location>
    <ligand>
        <name>Mg(2+)</name>
        <dbReference type="ChEBI" id="CHEBI:18420"/>
    </ligand>
</feature>
<dbReference type="PROSITE" id="PS00370">
    <property type="entry name" value="PEP_ENZYMES_PHOS_SITE"/>
    <property type="match status" value="1"/>
</dbReference>
<dbReference type="NCBIfam" id="TIGR01828">
    <property type="entry name" value="pyru_phos_dikin"/>
    <property type="match status" value="1"/>
</dbReference>
<dbReference type="GO" id="GO:0046872">
    <property type="term" value="F:metal ion binding"/>
    <property type="evidence" value="ECO:0007669"/>
    <property type="project" value="UniProtKB-UniRule"/>
</dbReference>
<dbReference type="InterPro" id="IPR008279">
    <property type="entry name" value="PEP-util_enz_mobile_dom"/>
</dbReference>
<dbReference type="InterPro" id="IPR040442">
    <property type="entry name" value="Pyrv_kinase-like_dom_sf"/>
</dbReference>
<dbReference type="Pfam" id="PF00391">
    <property type="entry name" value="PEP-utilizers"/>
    <property type="match status" value="1"/>
</dbReference>
<keyword evidence="19" id="KW-1185">Reference proteome</keyword>
<evidence type="ECO:0000259" key="15">
    <source>
        <dbReference type="Pfam" id="PF00391"/>
    </source>
</evidence>
<name>A0A5D8QE69_9THEO</name>
<comment type="cofactor">
    <cofactor evidence="1 11 14">
        <name>Mg(2+)</name>
        <dbReference type="ChEBI" id="CHEBI:18420"/>
    </cofactor>
</comment>
<evidence type="ECO:0000256" key="7">
    <source>
        <dbReference type="ARBA" id="ARBA00022741"/>
    </source>
</evidence>
<dbReference type="SUPFAM" id="SSF51621">
    <property type="entry name" value="Phosphoenolpyruvate/pyruvate domain"/>
    <property type="match status" value="1"/>
</dbReference>
<dbReference type="InterPro" id="IPR002192">
    <property type="entry name" value="PPDK_AMP/ATP-bd"/>
</dbReference>
<protein>
    <recommendedName>
        <fullName evidence="4 11">Pyruvate, phosphate dikinase</fullName>
        <ecNumber evidence="3 11">2.7.9.1</ecNumber>
    </recommendedName>
</protein>
<dbReference type="InterPro" id="IPR000121">
    <property type="entry name" value="PEP_util_C"/>
</dbReference>
<keyword evidence="9" id="KW-0067">ATP-binding</keyword>
<evidence type="ECO:0000256" key="13">
    <source>
        <dbReference type="PIRSR" id="PIRSR000853-2"/>
    </source>
</evidence>
<comment type="similarity">
    <text evidence="2 11">Belongs to the PEP-utilizing enzyme family.</text>
</comment>
<dbReference type="InterPro" id="IPR018274">
    <property type="entry name" value="PEP_util_AS"/>
</dbReference>
<sequence>MAHKYVYLFEEGNGSMRELLGGKGAGLAEMTNIGLPVPPGFTITTEACTIYYQNNGKLPQEIIDETMEYLAKLEEKAGRKLGDPEHPLLVSVRSGARISMPGMMDTILNLGLNDQTVEGLARESSNPRFAYDCYRRFIQMFSDVVMHVNINLFEGELEKLKEEVGAKLDTDLTAENLQELIKRYKEIVRKNTGREFPQDVKEQLLMAINAVFESWNTPRAITYRKLNKIPDDWGTAVNVVMMAFGNMGNNSGTGVAFTRNPSTGEKVFYGEFLINAQGEDVVAGIRTPKPIAELKNEMPAVYEQLLNVAKTLENHYKDMQDIEFTVQEGKLYMLQTRSGKRTPQAAIKIAVDLCEEGIIDKETALMRVEPEQISMVMHRQIDPNSKYQVIAKGLAASPGAGMGEVVFDADEAEKLAHEEGRKVILVRPETTPDDIHGLAAAEAVLTSRGGMTSHAAVVARGMGKPAICGCESIKIDLDRELFTVGDITVKKGDIITVDGTTGNVILGEVNFVDPTFSEEFTKLLTWADEVAKIGVRANADTPVDATTARNFGAKGIGLCRTEHMFMATDRLPVVQEMILAQTHEERKAALDKLLPMQQGDFEAMLKTMEGYEVIIRLLDPPLHEFLPDEMELALKLNTLKLTNGSKEEIEETEKLLKNVRVLKEFNPMLGFRGCRLGMIYPEIYEMQIRAILNATVNLLKQGVNVIPEIMFPLVGTQEEMKRLREMAVNIGKEIMDSEGIKLEYKIGTMIEVPRAALIADQIAEYADFFSFGTNDLTQTTFGYSRDDAEHKFLFQYIEKKILKDDPFETLDADGVGQLIKIAHDKGRSVKSNLSLGICGEHGGDPRSIDFCYTAGLNYVSCSPYRVPVARLAAAQATIRHK</sequence>
<dbReference type="PIRSF" id="PIRSF000853">
    <property type="entry name" value="PPDK"/>
    <property type="match status" value="1"/>
</dbReference>
<feature type="domain" description="PEP-utilising enzyme mobile" evidence="15">
    <location>
        <begin position="422"/>
        <end position="502"/>
    </location>
</feature>
<dbReference type="InterPro" id="IPR010121">
    <property type="entry name" value="Pyruvate_phosphate_dikinase"/>
</dbReference>
<evidence type="ECO:0000259" key="17">
    <source>
        <dbReference type="Pfam" id="PF02896"/>
    </source>
</evidence>
<dbReference type="Pfam" id="PF01326">
    <property type="entry name" value="PPDK_N"/>
    <property type="match status" value="2"/>
</dbReference>
<dbReference type="Proteomes" id="UP000322976">
    <property type="component" value="Unassembled WGS sequence"/>
</dbReference>
<comment type="caution">
    <text evidence="18">The sequence shown here is derived from an EMBL/GenBank/DDBJ whole genome shotgun (WGS) entry which is preliminary data.</text>
</comment>
<dbReference type="PANTHER" id="PTHR22931">
    <property type="entry name" value="PHOSPHOENOLPYRUVATE DIKINASE-RELATED"/>
    <property type="match status" value="1"/>
</dbReference>
<dbReference type="Pfam" id="PF02896">
    <property type="entry name" value="PEP-utilizers_C"/>
    <property type="match status" value="1"/>
</dbReference>
<evidence type="ECO:0000256" key="8">
    <source>
        <dbReference type="ARBA" id="ARBA00022777"/>
    </source>
</evidence>
<evidence type="ECO:0000313" key="18">
    <source>
        <dbReference type="EMBL" id="TZE82146.1"/>
    </source>
</evidence>
<keyword evidence="5 18" id="KW-0808">Transferase</keyword>
<dbReference type="EMBL" id="VTPS01000008">
    <property type="protein sequence ID" value="TZE82146.1"/>
    <property type="molecule type" value="Genomic_DNA"/>
</dbReference>
<feature type="binding site" evidence="13">
    <location>
        <position position="773"/>
    </location>
    <ligand>
        <name>substrate</name>
    </ligand>
</feature>